<organism evidence="2 3">
    <name type="scientific">Sporosarcina psychrophila</name>
    <name type="common">Bacillus psychrophilus</name>
    <dbReference type="NCBI Taxonomy" id="1476"/>
    <lineage>
        <taxon>Bacteria</taxon>
        <taxon>Bacillati</taxon>
        <taxon>Bacillota</taxon>
        <taxon>Bacilli</taxon>
        <taxon>Bacillales</taxon>
        <taxon>Caryophanaceae</taxon>
        <taxon>Sporosarcina</taxon>
    </lineage>
</organism>
<dbReference type="InterPro" id="IPR001763">
    <property type="entry name" value="Rhodanese-like_dom"/>
</dbReference>
<dbReference type="SMART" id="SM00450">
    <property type="entry name" value="RHOD"/>
    <property type="match status" value="1"/>
</dbReference>
<dbReference type="Proteomes" id="UP000698173">
    <property type="component" value="Unassembled WGS sequence"/>
</dbReference>
<protein>
    <submittedName>
        <fullName evidence="2">Rhodanese-like domain-containing protein</fullName>
    </submittedName>
</protein>
<evidence type="ECO:0000259" key="1">
    <source>
        <dbReference type="PROSITE" id="PS50206"/>
    </source>
</evidence>
<proteinExistence type="predicted"/>
<dbReference type="InterPro" id="IPR036873">
    <property type="entry name" value="Rhodanese-like_dom_sf"/>
</dbReference>
<dbReference type="CDD" id="cd00158">
    <property type="entry name" value="RHOD"/>
    <property type="match status" value="1"/>
</dbReference>
<dbReference type="InterPro" id="IPR050229">
    <property type="entry name" value="GlpE_sulfurtransferase"/>
</dbReference>
<evidence type="ECO:0000313" key="2">
    <source>
        <dbReference type="EMBL" id="HJF31604.1"/>
    </source>
</evidence>
<dbReference type="SUPFAM" id="SSF52821">
    <property type="entry name" value="Rhodanese/Cell cycle control phosphatase"/>
    <property type="match status" value="1"/>
</dbReference>
<dbReference type="PROSITE" id="PS50206">
    <property type="entry name" value="RHODANESE_3"/>
    <property type="match status" value="1"/>
</dbReference>
<dbReference type="InterPro" id="IPR001307">
    <property type="entry name" value="Thiosulphate_STrfase_CS"/>
</dbReference>
<dbReference type="PANTHER" id="PTHR43031">
    <property type="entry name" value="FAD-DEPENDENT OXIDOREDUCTASE"/>
    <property type="match status" value="1"/>
</dbReference>
<reference evidence="2" key="2">
    <citation type="submission" date="2021-09" db="EMBL/GenBank/DDBJ databases">
        <authorList>
            <person name="Gilroy R."/>
        </authorList>
    </citation>
    <scope>NUCLEOTIDE SEQUENCE</scope>
    <source>
        <strain evidence="2">CHK171-7178</strain>
    </source>
</reference>
<dbReference type="Pfam" id="PF00581">
    <property type="entry name" value="Rhodanese"/>
    <property type="match status" value="1"/>
</dbReference>
<dbReference type="EMBL" id="DYWT01000124">
    <property type="protein sequence ID" value="HJF31604.1"/>
    <property type="molecule type" value="Genomic_DNA"/>
</dbReference>
<sequence>MRRENMFFKKTPTISTTELENKLSEKPQIIDVREPHEFKNGHIPGAKNIPLAKVSTYTPKGQVYVVCQSGMRSKRATKILLKQGHNVINVRGGMMAWAGAKKGGKN</sequence>
<dbReference type="PANTHER" id="PTHR43031:SF17">
    <property type="entry name" value="SULFURTRANSFERASE YTWF-RELATED"/>
    <property type="match status" value="1"/>
</dbReference>
<reference evidence="2" key="1">
    <citation type="journal article" date="2021" name="PeerJ">
        <title>Extensive microbial diversity within the chicken gut microbiome revealed by metagenomics and culture.</title>
        <authorList>
            <person name="Gilroy R."/>
            <person name="Ravi A."/>
            <person name="Getino M."/>
            <person name="Pursley I."/>
            <person name="Horton D.L."/>
            <person name="Alikhan N.F."/>
            <person name="Baker D."/>
            <person name="Gharbi K."/>
            <person name="Hall N."/>
            <person name="Watson M."/>
            <person name="Adriaenssens E.M."/>
            <person name="Foster-Nyarko E."/>
            <person name="Jarju S."/>
            <person name="Secka A."/>
            <person name="Antonio M."/>
            <person name="Oren A."/>
            <person name="Chaudhuri R.R."/>
            <person name="La Ragione R."/>
            <person name="Hildebrand F."/>
            <person name="Pallen M.J."/>
        </authorList>
    </citation>
    <scope>NUCLEOTIDE SEQUENCE</scope>
    <source>
        <strain evidence="2">CHK171-7178</strain>
    </source>
</reference>
<dbReference type="Gene3D" id="3.40.250.10">
    <property type="entry name" value="Rhodanese-like domain"/>
    <property type="match status" value="1"/>
</dbReference>
<name>A0A921KE61_SPOPS</name>
<dbReference type="GO" id="GO:0004792">
    <property type="term" value="F:thiosulfate-cyanide sulfurtransferase activity"/>
    <property type="evidence" value="ECO:0007669"/>
    <property type="project" value="InterPro"/>
</dbReference>
<feature type="domain" description="Rhodanese" evidence="1">
    <location>
        <begin position="23"/>
        <end position="106"/>
    </location>
</feature>
<accession>A0A921KE61</accession>
<comment type="caution">
    <text evidence="2">The sequence shown here is derived from an EMBL/GenBank/DDBJ whole genome shotgun (WGS) entry which is preliminary data.</text>
</comment>
<dbReference type="AlphaFoldDB" id="A0A921KE61"/>
<gene>
    <name evidence="2" type="ORF">K8V56_07475</name>
</gene>
<evidence type="ECO:0000313" key="3">
    <source>
        <dbReference type="Proteomes" id="UP000698173"/>
    </source>
</evidence>
<dbReference type="PROSITE" id="PS00380">
    <property type="entry name" value="RHODANESE_1"/>
    <property type="match status" value="1"/>
</dbReference>